<dbReference type="EC" id="3.6.1.9" evidence="4"/>
<dbReference type="GO" id="GO:0005737">
    <property type="term" value="C:cytoplasm"/>
    <property type="evidence" value="ECO:0007669"/>
    <property type="project" value="UniProtKB-SubCell"/>
</dbReference>
<comment type="caution">
    <text evidence="4">Lacks conserved residue(s) required for the propagation of feature annotation.</text>
</comment>
<dbReference type="AlphaFoldDB" id="A0A563DCC2"/>
<dbReference type="GO" id="GO:0009117">
    <property type="term" value="P:nucleotide metabolic process"/>
    <property type="evidence" value="ECO:0007669"/>
    <property type="project" value="UniProtKB-KW"/>
</dbReference>
<proteinExistence type="inferred from homology"/>
<keyword evidence="6" id="KW-1185">Reference proteome</keyword>
<dbReference type="GO" id="GO:0036218">
    <property type="term" value="F:dTTP diphosphatase activity"/>
    <property type="evidence" value="ECO:0007669"/>
    <property type="project" value="RHEA"/>
</dbReference>
<reference evidence="5 6" key="1">
    <citation type="submission" date="2019-02" db="EMBL/GenBank/DDBJ databases">
        <title>Apibacter muscae sp. nov.: a novel member of the house fly microbiota.</title>
        <authorList>
            <person name="Park R."/>
        </authorList>
    </citation>
    <scope>NUCLEOTIDE SEQUENCE [LARGE SCALE GENOMIC DNA]</scope>
    <source>
        <strain evidence="5 6">AL1</strain>
    </source>
</reference>
<evidence type="ECO:0000256" key="4">
    <source>
        <dbReference type="HAMAP-Rule" id="MF_00528"/>
    </source>
</evidence>
<evidence type="ECO:0000256" key="2">
    <source>
        <dbReference type="ARBA" id="ARBA00022801"/>
    </source>
</evidence>
<feature type="active site" description="Proton acceptor" evidence="4">
    <location>
        <position position="75"/>
    </location>
</feature>
<comment type="cofactor">
    <cofactor evidence="1 4">
        <name>a divalent metal cation</name>
        <dbReference type="ChEBI" id="CHEBI:60240"/>
    </cofactor>
</comment>
<comment type="similarity">
    <text evidence="4">Belongs to the Maf family. YhdE subfamily.</text>
</comment>
<keyword evidence="2 4" id="KW-0378">Hydrolase</keyword>
<feature type="site" description="Important for substrate specificity" evidence="4">
    <location>
        <position position="76"/>
    </location>
</feature>
<gene>
    <name evidence="5" type="primary">maf</name>
    <name evidence="5" type="ORF">ETU09_07160</name>
</gene>
<dbReference type="InterPro" id="IPR029001">
    <property type="entry name" value="ITPase-like_fam"/>
</dbReference>
<name>A0A563DCC2_9FLAO</name>
<dbReference type="RefSeq" id="WP_146262572.1">
    <property type="nucleotide sequence ID" value="NZ_SELG01000037.1"/>
</dbReference>
<comment type="subcellular location">
    <subcellularLocation>
        <location evidence="4">Cytoplasm</location>
    </subcellularLocation>
</comment>
<dbReference type="NCBIfam" id="TIGR00172">
    <property type="entry name" value="maf"/>
    <property type="match status" value="1"/>
</dbReference>
<feature type="site" description="Important for substrate specificity" evidence="4">
    <location>
        <position position="18"/>
    </location>
</feature>
<evidence type="ECO:0000256" key="3">
    <source>
        <dbReference type="ARBA" id="ARBA00023080"/>
    </source>
</evidence>
<dbReference type="PIRSF" id="PIRSF006305">
    <property type="entry name" value="Maf"/>
    <property type="match status" value="1"/>
</dbReference>
<organism evidence="5 6">
    <name type="scientific">Apibacter muscae</name>
    <dbReference type="NCBI Taxonomy" id="2509004"/>
    <lineage>
        <taxon>Bacteria</taxon>
        <taxon>Pseudomonadati</taxon>
        <taxon>Bacteroidota</taxon>
        <taxon>Flavobacteriia</taxon>
        <taxon>Flavobacteriales</taxon>
        <taxon>Weeksellaceae</taxon>
        <taxon>Apibacter</taxon>
    </lineage>
</organism>
<comment type="catalytic activity">
    <reaction evidence="4">
        <text>UTP + H2O = UMP + diphosphate + H(+)</text>
        <dbReference type="Rhea" id="RHEA:29395"/>
        <dbReference type="ChEBI" id="CHEBI:15377"/>
        <dbReference type="ChEBI" id="CHEBI:15378"/>
        <dbReference type="ChEBI" id="CHEBI:33019"/>
        <dbReference type="ChEBI" id="CHEBI:46398"/>
        <dbReference type="ChEBI" id="CHEBI:57865"/>
        <dbReference type="EC" id="3.6.1.9"/>
    </reaction>
</comment>
<comment type="catalytic activity">
    <reaction evidence="4">
        <text>dTTP + H2O = dTMP + diphosphate + H(+)</text>
        <dbReference type="Rhea" id="RHEA:28534"/>
        <dbReference type="ChEBI" id="CHEBI:15377"/>
        <dbReference type="ChEBI" id="CHEBI:15378"/>
        <dbReference type="ChEBI" id="CHEBI:33019"/>
        <dbReference type="ChEBI" id="CHEBI:37568"/>
        <dbReference type="ChEBI" id="CHEBI:63528"/>
        <dbReference type="EC" id="3.6.1.9"/>
    </reaction>
</comment>
<protein>
    <recommendedName>
        <fullName evidence="4">dTTP/UTP pyrophosphatase</fullName>
        <shortName evidence="4">dTTPase/UTPase</shortName>
        <ecNumber evidence="4">3.6.1.9</ecNumber>
    </recommendedName>
    <alternativeName>
        <fullName evidence="4">Nucleoside triphosphate pyrophosphatase</fullName>
    </alternativeName>
    <alternativeName>
        <fullName evidence="4">Nucleotide pyrophosphatase</fullName>
        <shortName evidence="4">Nucleotide PPase</shortName>
    </alternativeName>
</protein>
<dbReference type="SUPFAM" id="SSF52972">
    <property type="entry name" value="ITPase-like"/>
    <property type="match status" value="1"/>
</dbReference>
<evidence type="ECO:0000313" key="6">
    <source>
        <dbReference type="Proteomes" id="UP000319499"/>
    </source>
</evidence>
<evidence type="ECO:0000313" key="5">
    <source>
        <dbReference type="EMBL" id="TWP27424.1"/>
    </source>
</evidence>
<keyword evidence="4" id="KW-0963">Cytoplasm</keyword>
<dbReference type="GO" id="GO:0036221">
    <property type="term" value="F:UTP diphosphatase activity"/>
    <property type="evidence" value="ECO:0007669"/>
    <property type="project" value="RHEA"/>
</dbReference>
<dbReference type="Proteomes" id="UP000319499">
    <property type="component" value="Unassembled WGS sequence"/>
</dbReference>
<evidence type="ECO:0000256" key="1">
    <source>
        <dbReference type="ARBA" id="ARBA00001968"/>
    </source>
</evidence>
<comment type="function">
    <text evidence="4">Nucleoside triphosphate pyrophosphatase that hydrolyzes dTTP and UTP. May have a dual role in cell division arrest and in preventing the incorporation of modified nucleotides into cellular nucleic acids.</text>
</comment>
<dbReference type="OrthoDB" id="9807767at2"/>
<dbReference type="PANTHER" id="PTHR43213:SF5">
    <property type="entry name" value="BIFUNCTIONAL DTTP_UTP PYROPHOSPHATASE_METHYLTRANSFERASE PROTEIN-RELATED"/>
    <property type="match status" value="1"/>
</dbReference>
<dbReference type="Gene3D" id="3.90.950.10">
    <property type="match status" value="1"/>
</dbReference>
<keyword evidence="3 4" id="KW-0546">Nucleotide metabolism</keyword>
<accession>A0A563DCC2</accession>
<sequence>MNRMKIPYNIILASQSPRRQELLRSLNISFVCKPVLVEETYPAGLVANEITEYLAKKKSSHFGNVKSKDLLITADTIVWNKDHPLEKPKNIEEAKNFLREISNTDHTVYTSVGFTTSEGTKIFTDSAKIYLSELSDEEIDFYITNYRPLDKAGSYGIQDWIGLSKIYKIEGSYYTIMGLPTHIVYEYLKSIK</sequence>
<dbReference type="HAMAP" id="MF_00528">
    <property type="entry name" value="Maf"/>
    <property type="match status" value="1"/>
</dbReference>
<dbReference type="PANTHER" id="PTHR43213">
    <property type="entry name" value="BIFUNCTIONAL DTTP/UTP PYROPHOSPHATASE/METHYLTRANSFERASE PROTEIN-RELATED"/>
    <property type="match status" value="1"/>
</dbReference>
<feature type="site" description="Important for substrate specificity" evidence="4">
    <location>
        <position position="158"/>
    </location>
</feature>
<dbReference type="EMBL" id="SELH01000022">
    <property type="protein sequence ID" value="TWP27424.1"/>
    <property type="molecule type" value="Genomic_DNA"/>
</dbReference>
<dbReference type="InterPro" id="IPR003697">
    <property type="entry name" value="Maf-like"/>
</dbReference>
<dbReference type="Pfam" id="PF02545">
    <property type="entry name" value="Maf"/>
    <property type="match status" value="1"/>
</dbReference>
<dbReference type="CDD" id="cd00555">
    <property type="entry name" value="Maf"/>
    <property type="match status" value="1"/>
</dbReference>
<comment type="caution">
    <text evidence="5">The sequence shown here is derived from an EMBL/GenBank/DDBJ whole genome shotgun (WGS) entry which is preliminary data.</text>
</comment>